<dbReference type="OrthoDB" id="680436at2"/>
<dbReference type="RefSeq" id="WP_074242658.1">
    <property type="nucleotide sequence ID" value="NZ_FSRA01000002.1"/>
</dbReference>
<sequence>MYYIKKYSNGWAVHDDVTGAGRLLNENEVARIKNEFPSLADEKVLTVFSDHIRSIQAPRPKFEQEKAFIE</sequence>
<gene>
    <name evidence="1" type="ORF">SAMN04488055_5431</name>
</gene>
<name>A0A1N6KAE5_9BACT</name>
<dbReference type="AlphaFoldDB" id="A0A1N6KAE5"/>
<proteinExistence type="predicted"/>
<dbReference type="Proteomes" id="UP000185003">
    <property type="component" value="Unassembled WGS sequence"/>
</dbReference>
<protein>
    <submittedName>
        <fullName evidence="1">Uncharacterized protein</fullName>
    </submittedName>
</protein>
<organism evidence="1 2">
    <name type="scientific">Chitinophaga niabensis</name>
    <dbReference type="NCBI Taxonomy" id="536979"/>
    <lineage>
        <taxon>Bacteria</taxon>
        <taxon>Pseudomonadati</taxon>
        <taxon>Bacteroidota</taxon>
        <taxon>Chitinophagia</taxon>
        <taxon>Chitinophagales</taxon>
        <taxon>Chitinophagaceae</taxon>
        <taxon>Chitinophaga</taxon>
    </lineage>
</organism>
<keyword evidence="2" id="KW-1185">Reference proteome</keyword>
<accession>A0A1N6KAE5</accession>
<dbReference type="EMBL" id="FSRA01000002">
    <property type="protein sequence ID" value="SIO53525.1"/>
    <property type="molecule type" value="Genomic_DNA"/>
</dbReference>
<evidence type="ECO:0000313" key="2">
    <source>
        <dbReference type="Proteomes" id="UP000185003"/>
    </source>
</evidence>
<evidence type="ECO:0000313" key="1">
    <source>
        <dbReference type="EMBL" id="SIO53525.1"/>
    </source>
</evidence>
<reference evidence="2" key="1">
    <citation type="submission" date="2016-11" db="EMBL/GenBank/DDBJ databases">
        <authorList>
            <person name="Varghese N."/>
            <person name="Submissions S."/>
        </authorList>
    </citation>
    <scope>NUCLEOTIDE SEQUENCE [LARGE SCALE GENOMIC DNA]</scope>
    <source>
        <strain evidence="2">DSM 24787</strain>
    </source>
</reference>
<dbReference type="STRING" id="536979.SAMN04488055_5431"/>